<gene>
    <name evidence="1" type="ORF">SAMN05660976_08583</name>
</gene>
<name>A0A1H8KDL2_9ACTN</name>
<protein>
    <submittedName>
        <fullName evidence="1">Uncharacterized protein</fullName>
    </submittedName>
</protein>
<accession>A0A1H8KDL2</accession>
<evidence type="ECO:0000313" key="1">
    <source>
        <dbReference type="EMBL" id="SEN90994.1"/>
    </source>
</evidence>
<dbReference type="RefSeq" id="WP_091106192.1">
    <property type="nucleotide sequence ID" value="NZ_FOBF01000060.1"/>
</dbReference>
<dbReference type="Proteomes" id="UP000198953">
    <property type="component" value="Unassembled WGS sequence"/>
</dbReference>
<organism evidence="1 2">
    <name type="scientific">Nonomuraea pusilla</name>
    <dbReference type="NCBI Taxonomy" id="46177"/>
    <lineage>
        <taxon>Bacteria</taxon>
        <taxon>Bacillati</taxon>
        <taxon>Actinomycetota</taxon>
        <taxon>Actinomycetes</taxon>
        <taxon>Streptosporangiales</taxon>
        <taxon>Streptosporangiaceae</taxon>
        <taxon>Nonomuraea</taxon>
    </lineage>
</organism>
<proteinExistence type="predicted"/>
<dbReference type="AlphaFoldDB" id="A0A1H8KDL2"/>
<evidence type="ECO:0000313" key="2">
    <source>
        <dbReference type="Proteomes" id="UP000198953"/>
    </source>
</evidence>
<dbReference type="STRING" id="46177.SAMN05660976_08583"/>
<keyword evidence="2" id="KW-1185">Reference proteome</keyword>
<sequence length="77" mass="8420">MGNTKTIDEQQIRADERARCVAELRTYSADRMQAAVSKVIEGKDEGFASVAHAAAVERAARLLESGELTVPQEVFAR</sequence>
<dbReference type="OrthoDB" id="9990722at2"/>
<dbReference type="EMBL" id="FOBF01000060">
    <property type="protein sequence ID" value="SEN90994.1"/>
    <property type="molecule type" value="Genomic_DNA"/>
</dbReference>
<reference evidence="1 2" key="1">
    <citation type="submission" date="2016-10" db="EMBL/GenBank/DDBJ databases">
        <authorList>
            <person name="de Groot N.N."/>
        </authorList>
    </citation>
    <scope>NUCLEOTIDE SEQUENCE [LARGE SCALE GENOMIC DNA]</scope>
    <source>
        <strain evidence="1 2">DSM 43357</strain>
    </source>
</reference>